<feature type="domain" description="Isochorismatase-like" evidence="2">
    <location>
        <begin position="7"/>
        <end position="187"/>
    </location>
</feature>
<dbReference type="CDD" id="cd00431">
    <property type="entry name" value="cysteine_hydrolases"/>
    <property type="match status" value="1"/>
</dbReference>
<organism evidence="3 4">
    <name type="scientific">Chlamydomonas schloesseri</name>
    <dbReference type="NCBI Taxonomy" id="2026947"/>
    <lineage>
        <taxon>Eukaryota</taxon>
        <taxon>Viridiplantae</taxon>
        <taxon>Chlorophyta</taxon>
        <taxon>core chlorophytes</taxon>
        <taxon>Chlorophyceae</taxon>
        <taxon>CS clade</taxon>
        <taxon>Chlamydomonadales</taxon>
        <taxon>Chlamydomonadaceae</taxon>
        <taxon>Chlamydomonas</taxon>
    </lineage>
</organism>
<dbReference type="EMBL" id="JAEHOD010000003">
    <property type="protein sequence ID" value="KAG2453927.1"/>
    <property type="molecule type" value="Genomic_DNA"/>
</dbReference>
<evidence type="ECO:0000256" key="1">
    <source>
        <dbReference type="ARBA" id="ARBA00006336"/>
    </source>
</evidence>
<sequence>MAADPDTAIICIDMQNDFLLPSSPLCVKCGMACLPKVQDALAAARAKSLPVIWVIREHDPSGLDIEYTRAHLLQAGGAGGTVPGSKGAELVEGLQVAPGEHVVIKKRFSAFLATHLDFMLRRLGVKRVVLCGVQTPNCIRATAVDALGHDYAVTVLADATASKSEAVQENNLEDMRCMGITTVTTAEWIATLS</sequence>
<dbReference type="SUPFAM" id="SSF52499">
    <property type="entry name" value="Isochorismatase-like hydrolases"/>
    <property type="match status" value="1"/>
</dbReference>
<dbReference type="PANTHER" id="PTHR47044">
    <property type="entry name" value="OS02G0276400 PROTEIN"/>
    <property type="match status" value="1"/>
</dbReference>
<name>A0A835WTY1_9CHLO</name>
<dbReference type="Proteomes" id="UP000613740">
    <property type="component" value="Unassembled WGS sequence"/>
</dbReference>
<evidence type="ECO:0000313" key="4">
    <source>
        <dbReference type="Proteomes" id="UP000613740"/>
    </source>
</evidence>
<evidence type="ECO:0000313" key="3">
    <source>
        <dbReference type="EMBL" id="KAG2453927.1"/>
    </source>
</evidence>
<dbReference type="AlphaFoldDB" id="A0A835WTY1"/>
<dbReference type="Pfam" id="PF00857">
    <property type="entry name" value="Isochorismatase"/>
    <property type="match status" value="1"/>
</dbReference>
<dbReference type="InterPro" id="IPR000868">
    <property type="entry name" value="Isochorismatase-like_dom"/>
</dbReference>
<dbReference type="OrthoDB" id="167809at2759"/>
<gene>
    <name evidence="3" type="ORF">HYH02_002130</name>
</gene>
<protein>
    <recommendedName>
        <fullName evidence="2">Isochorismatase-like domain-containing protein</fullName>
    </recommendedName>
</protein>
<keyword evidence="4" id="KW-1185">Reference proteome</keyword>
<reference evidence="3" key="1">
    <citation type="journal article" date="2020" name="bioRxiv">
        <title>Comparative genomics of Chlamydomonas.</title>
        <authorList>
            <person name="Craig R.J."/>
            <person name="Hasan A.R."/>
            <person name="Ness R.W."/>
            <person name="Keightley P.D."/>
        </authorList>
    </citation>
    <scope>NUCLEOTIDE SEQUENCE</scope>
    <source>
        <strain evidence="3">CCAP 11/173</strain>
    </source>
</reference>
<proteinExistence type="inferred from homology"/>
<dbReference type="InterPro" id="IPR036380">
    <property type="entry name" value="Isochorismatase-like_sf"/>
</dbReference>
<comment type="caution">
    <text evidence="3">The sequence shown here is derived from an EMBL/GenBank/DDBJ whole genome shotgun (WGS) entry which is preliminary data.</text>
</comment>
<accession>A0A835WTY1</accession>
<evidence type="ECO:0000259" key="2">
    <source>
        <dbReference type="Pfam" id="PF00857"/>
    </source>
</evidence>
<dbReference type="Gene3D" id="3.40.50.850">
    <property type="entry name" value="Isochorismatase-like"/>
    <property type="match status" value="1"/>
</dbReference>
<comment type="similarity">
    <text evidence="1">Belongs to the isochorismatase family.</text>
</comment>